<keyword evidence="1" id="KW-0479">Metal-binding</keyword>
<dbReference type="Gene3D" id="3.30.160.60">
    <property type="entry name" value="Classic Zinc Finger"/>
    <property type="match status" value="1"/>
</dbReference>
<protein>
    <recommendedName>
        <fullName evidence="3">C2H2-type domain-containing protein</fullName>
    </recommendedName>
</protein>
<dbReference type="PROSITE" id="PS00028">
    <property type="entry name" value="ZINC_FINGER_C2H2_1"/>
    <property type="match status" value="1"/>
</dbReference>
<dbReference type="PROSITE" id="PS50157">
    <property type="entry name" value="ZINC_FINGER_C2H2_2"/>
    <property type="match status" value="1"/>
</dbReference>
<dbReference type="SUPFAM" id="SSF57667">
    <property type="entry name" value="beta-beta-alpha zinc fingers"/>
    <property type="match status" value="1"/>
</dbReference>
<feature type="domain" description="C2H2-type" evidence="3">
    <location>
        <begin position="505"/>
        <end position="528"/>
    </location>
</feature>
<dbReference type="InterPro" id="IPR036236">
    <property type="entry name" value="Znf_C2H2_sf"/>
</dbReference>
<comment type="caution">
    <text evidence="4">The sequence shown here is derived from an EMBL/GenBank/DDBJ whole genome shotgun (WGS) entry which is preliminary data.</text>
</comment>
<keyword evidence="5" id="KW-1185">Reference proteome</keyword>
<feature type="region of interest" description="Disordered" evidence="2">
    <location>
        <begin position="1"/>
        <end position="43"/>
    </location>
</feature>
<evidence type="ECO:0000256" key="1">
    <source>
        <dbReference type="PROSITE-ProRule" id="PRU00042"/>
    </source>
</evidence>
<dbReference type="EMBL" id="JAOQBH010000002">
    <property type="protein sequence ID" value="KAJ4139762.1"/>
    <property type="molecule type" value="Genomic_DNA"/>
</dbReference>
<accession>A0ABQ8RPH4</accession>
<reference evidence="4" key="1">
    <citation type="submission" date="2022-09" db="EMBL/GenBank/DDBJ databases">
        <title>Fusarium specimens isolated from Avocado Roots.</title>
        <authorList>
            <person name="Stajich J."/>
            <person name="Roper C."/>
            <person name="Heimlech-Rivalta G."/>
        </authorList>
    </citation>
    <scope>NUCLEOTIDE SEQUENCE</scope>
    <source>
        <strain evidence="4">CF00095</strain>
    </source>
</reference>
<feature type="compositionally biased region" description="Low complexity" evidence="2">
    <location>
        <begin position="212"/>
        <end position="222"/>
    </location>
</feature>
<gene>
    <name evidence="4" type="ORF">NW768_001106</name>
</gene>
<feature type="compositionally biased region" description="Polar residues" evidence="2">
    <location>
        <begin position="195"/>
        <end position="211"/>
    </location>
</feature>
<feature type="region of interest" description="Disordered" evidence="2">
    <location>
        <begin position="195"/>
        <end position="222"/>
    </location>
</feature>
<evidence type="ECO:0000313" key="4">
    <source>
        <dbReference type="EMBL" id="KAJ4139762.1"/>
    </source>
</evidence>
<evidence type="ECO:0000256" key="2">
    <source>
        <dbReference type="SAM" id="MobiDB-lite"/>
    </source>
</evidence>
<proteinExistence type="predicted"/>
<organism evidence="4 5">
    <name type="scientific">Fusarium equiseti</name>
    <name type="common">Fusarium scirpi</name>
    <dbReference type="NCBI Taxonomy" id="61235"/>
    <lineage>
        <taxon>Eukaryota</taxon>
        <taxon>Fungi</taxon>
        <taxon>Dikarya</taxon>
        <taxon>Ascomycota</taxon>
        <taxon>Pezizomycotina</taxon>
        <taxon>Sordariomycetes</taxon>
        <taxon>Hypocreomycetidae</taxon>
        <taxon>Hypocreales</taxon>
        <taxon>Nectriaceae</taxon>
        <taxon>Fusarium</taxon>
        <taxon>Fusarium incarnatum-equiseti species complex</taxon>
    </lineage>
</organism>
<keyword evidence="1" id="KW-0862">Zinc</keyword>
<name>A0ABQ8RPH4_FUSEQ</name>
<dbReference type="Proteomes" id="UP001152024">
    <property type="component" value="Unassembled WGS sequence"/>
</dbReference>
<dbReference type="SMART" id="SM00355">
    <property type="entry name" value="ZnF_C2H2"/>
    <property type="match status" value="3"/>
</dbReference>
<dbReference type="InterPro" id="IPR013087">
    <property type="entry name" value="Znf_C2H2_type"/>
</dbReference>
<sequence>MPYMQSPVTPMEHRGVPAYGDSFHPPVPDATSSTRAPSPLEALGDFPSRQVPCRLEELSAYMDTFVRARVMAAMTLDIFVHKTPRNPHSDGWKCSFSNCKQSFEDTEELFLHLAQCRHVSPYGVYCNCCGEYYNFLGNSRACWVSASDSVFPAMKTSTMAKGKRKLASFFFPRSGSASSSRNQLCTFGQRSYSCTPSGSDLMTQSPTTSHKGSTGSSATESSTCVRPLAELDNCHIVELDHSAALLNELDSNVRTQQRSTQSTISTLSAISTTGYMDSMSTDYGDFCMSPTEYSVPDRQHDDGTQTREAGISYASGGVAQHDMQTAVMASQNTCWNLGQQDDVPWDFGESAPSSQTAQGLEVVVPNFSHPLPNSPAGNSGDGGFNFLETNDETGIIASAEPQSRYSSGDSFDFLHHDSLGYDPLNVGIAVNSMESIGIAETNVETISPSLRRSTGSFISSGRIQHGDDMRCQESGCTYRPNGAEAHRQANLNKHMKHMHGDRASLPCEQCGVFFTRRDNLLAHQRDVQ</sequence>
<keyword evidence="1" id="KW-0863">Zinc-finger</keyword>
<evidence type="ECO:0000313" key="5">
    <source>
        <dbReference type="Proteomes" id="UP001152024"/>
    </source>
</evidence>
<evidence type="ECO:0000259" key="3">
    <source>
        <dbReference type="PROSITE" id="PS50157"/>
    </source>
</evidence>